<keyword evidence="4 11" id="KW-0812">Transmembrane</keyword>
<evidence type="ECO:0000256" key="7">
    <source>
        <dbReference type="ARBA" id="ARBA00022840"/>
    </source>
</evidence>
<dbReference type="PANTHER" id="PTHR19241">
    <property type="entry name" value="ATP-BINDING CASSETTE TRANSPORTER"/>
    <property type="match status" value="1"/>
</dbReference>
<evidence type="ECO:0000256" key="5">
    <source>
        <dbReference type="ARBA" id="ARBA00022737"/>
    </source>
</evidence>
<feature type="region of interest" description="Disordered" evidence="10">
    <location>
        <begin position="1"/>
        <end position="21"/>
    </location>
</feature>
<dbReference type="GO" id="GO:0016887">
    <property type="term" value="F:ATP hydrolysis activity"/>
    <property type="evidence" value="ECO:0007669"/>
    <property type="project" value="InterPro"/>
</dbReference>
<dbReference type="InterPro" id="IPR043926">
    <property type="entry name" value="ABCG_dom"/>
</dbReference>
<dbReference type="InterPro" id="IPR034003">
    <property type="entry name" value="ABCG_PDR_2"/>
</dbReference>
<feature type="transmembrane region" description="Helical" evidence="11">
    <location>
        <begin position="656"/>
        <end position="678"/>
    </location>
</feature>
<feature type="transmembrane region" description="Helical" evidence="11">
    <location>
        <begin position="1314"/>
        <end position="1336"/>
    </location>
</feature>
<feature type="transmembrane region" description="Helical" evidence="11">
    <location>
        <begin position="551"/>
        <end position="572"/>
    </location>
</feature>
<evidence type="ECO:0000313" key="14">
    <source>
        <dbReference type="Proteomes" id="UP000095023"/>
    </source>
</evidence>
<reference evidence="14" key="1">
    <citation type="submission" date="2016-02" db="EMBL/GenBank/DDBJ databases">
        <title>Comparative genomics of biotechnologically important yeasts.</title>
        <authorList>
            <consortium name="DOE Joint Genome Institute"/>
            <person name="Riley R."/>
            <person name="Haridas S."/>
            <person name="Wolfe K.H."/>
            <person name="Lopes M.R."/>
            <person name="Hittinger C.T."/>
            <person name="Goker M."/>
            <person name="Salamov A."/>
            <person name="Wisecaver J."/>
            <person name="Long T.M."/>
            <person name="Aerts A.L."/>
            <person name="Barry K."/>
            <person name="Choi C."/>
            <person name="Clum A."/>
            <person name="Coughlan A.Y."/>
            <person name="Deshpande S."/>
            <person name="Douglass A.P."/>
            <person name="Hanson S.J."/>
            <person name="Klenk H.-P."/>
            <person name="Labutti K."/>
            <person name="Lapidus A."/>
            <person name="Lindquist E."/>
            <person name="Lipzen A."/>
            <person name="Meier-Kolthoff J.P."/>
            <person name="Ohm R.A."/>
            <person name="Otillar R.P."/>
            <person name="Pangilinan J."/>
            <person name="Peng Y."/>
            <person name="Rokas A."/>
            <person name="Rosa C.A."/>
            <person name="Scheuner C."/>
            <person name="Sibirny A.A."/>
            <person name="Slot J.C."/>
            <person name="Stielow J.B."/>
            <person name="Sun H."/>
            <person name="Kurtzman C.P."/>
            <person name="Blackwell M."/>
            <person name="Jeffries T.W."/>
            <person name="Grigoriev I.V."/>
        </authorList>
    </citation>
    <scope>NUCLEOTIDE SEQUENCE [LARGE SCALE GENOMIC DNA]</scope>
    <source>
        <strain evidence="14">NRRL Y-17796</strain>
    </source>
</reference>
<dbReference type="InterPro" id="IPR034001">
    <property type="entry name" value="ABCG_PDR_1"/>
</dbReference>
<evidence type="ECO:0000256" key="11">
    <source>
        <dbReference type="SAM" id="Phobius"/>
    </source>
</evidence>
<dbReference type="FunFam" id="3.40.50.300:FF:000054">
    <property type="entry name" value="ABC multidrug transporter atrF"/>
    <property type="match status" value="1"/>
</dbReference>
<dbReference type="PROSITE" id="PS50893">
    <property type="entry name" value="ABC_TRANSPORTER_2"/>
    <property type="match status" value="2"/>
</dbReference>
<dbReference type="SMART" id="SM00382">
    <property type="entry name" value="AAA"/>
    <property type="match status" value="2"/>
</dbReference>
<sequence length="1496" mass="168651">MADTKDPSQSSDSDKSYRDVDNVVEYKGLNDEAEETIRELARRFSTQISVSEGDSLSRRLSRVSTGFGSGSAPQNSYLLAEDVEDIEIDPRLDPNSPQFSSKSWVRNNYNLMMADSATSKIRTLGVSWKNLNAFGYGSDSDYQLTVYNVLLRRFNDGLNKILGRKGRRVTILRKVDGLIRPGELVVVLGRPGAGCTTFLRTISARTFGFHLDENTQINYSGMDSKDILHHFRGDVVYNAESDVHFPHLTVGETLEFAASLRVPRNRPAGIKRDIYAHHMRDVIMASYGLLHTMNTKVGNDYVRGVSGGERKRVSIAELSLSGAPLQCWDNSTRGLDSATAAEFVKSLAVSSEVMGVASLVAIYQCSQEVYDMFNKVVLLYEGRQIYFGSTQDAKKFFLDMGYDCPSRQTTADFLTSLTNPAERIVRPGFEDRVPRTPDEFERAWLESPEYAELIKEIDEFNSQHPYHGEDYQAFMESHRARQAKHTLPGSSNLVNYGMQVKYCVRRGVRRTLSDLTMPLSGTIGNSVMALILGSIFYNLPQNSGSFYLRTATLFFAVLFNAFASLLEIFALYEGRPIVEKHNEYALYHPSADAVASVIVEMPQKIIVCLVFNLTLYFMANLRREPGPFFHYLLNVFTATLIMSHIFRFIGACTRTLAAAMTPASLLMLALVIYTGFVIPTRNMLGWSRWINYLDPLAYMFENLIAIEFHNREFPCSSYIPAGPGTNGLQAGDPYFVCSAVSAVPGATSINGTEYIWESFRYTYTHVWRNWGIGVAFAIVFLIAYFIAVELNQGTRQKGEILLFQRSYLKKLNRRRKAMLQNDEEAKVDELLAARTTTNLSRHENLNHVIQTGTDIFHWKDVCYDIKIKGEPRRLLDHVDGWVKPGTLTALMGASGAGKTTLLDVLANRVTMGVVTGGMFVNGHERDESFQRSTGYAQQQDLHLPTSTVREALLFSAVLRQERSIPYDEKVRYVDDIIDILDMAPYADAVVGVAGEGLNVEQRKRLTIGVELAAKPQLLLFLDEPTSGLDSQTAWSVCQLLRKLADSGQAILCTIHQPSALLIQEFDRLLFLARGGRTVYFGDIGENSSTLTGYFEKYGAPPCPPDANPTEWMLEVIGAAPGSKAAQDYHQVWLQSEERAAIRAELDQMQEELSKIPLDESPENKRQFAAPLHKQYFYVTKRVFEQYWRSPAYIWAKLSLCTLSALFNGFSFFKADNTLQGLQNQMFSVFMFTVIFNNIVQQMLPYYVQQRSLYEVRERPSKTFSWKAFIAAQITVEIPWQLLVGTLAFLCWYYPVGLYHNAELTDSVTHRSGMMYFYISAFFIFSTSMGQLCVAGIEIAENAANIANLLFTLCLAFCGVLVTQQGLPGFWIFMYRCNPITYFIQGVLSVGLADSTVECASYEYVSLEAVPGTNCEEYLSRYMSVAGGYVLDPNATECRFCSMSSTNVFLESIDAFYSQAWRNIGIFICFIAFNYMATIFLYWLVRVPKKKDRVKNE</sequence>
<evidence type="ECO:0000256" key="10">
    <source>
        <dbReference type="SAM" id="MobiDB-lite"/>
    </source>
</evidence>
<feature type="transmembrane region" description="Helical" evidence="11">
    <location>
        <begin position="767"/>
        <end position="787"/>
    </location>
</feature>
<dbReference type="InterPro" id="IPR003593">
    <property type="entry name" value="AAA+_ATPase"/>
</dbReference>
<dbReference type="InterPro" id="IPR005285">
    <property type="entry name" value="Drug-R_PDR/CDR"/>
</dbReference>
<keyword evidence="14" id="KW-1185">Reference proteome</keyword>
<name>A0A1E4TEV9_9ASCO</name>
<evidence type="ECO:0000256" key="6">
    <source>
        <dbReference type="ARBA" id="ARBA00022741"/>
    </source>
</evidence>
<evidence type="ECO:0000256" key="1">
    <source>
        <dbReference type="ARBA" id="ARBA00004141"/>
    </source>
</evidence>
<feature type="transmembrane region" description="Helical" evidence="11">
    <location>
        <begin position="1224"/>
        <end position="1247"/>
    </location>
</feature>
<comment type="subcellular location">
    <subcellularLocation>
        <location evidence="1">Membrane</location>
        <topology evidence="1">Multi-pass membrane protein</topology>
    </subcellularLocation>
</comment>
<evidence type="ECO:0000256" key="9">
    <source>
        <dbReference type="ARBA" id="ARBA00023136"/>
    </source>
</evidence>
<dbReference type="OrthoDB" id="245989at2759"/>
<keyword evidence="9 11" id="KW-0472">Membrane</keyword>
<keyword evidence="8 11" id="KW-1133">Transmembrane helix</keyword>
<dbReference type="SUPFAM" id="SSF52540">
    <property type="entry name" value="P-loop containing nucleoside triphosphate hydrolases"/>
    <property type="match status" value="2"/>
</dbReference>
<dbReference type="Pfam" id="PF19055">
    <property type="entry name" value="ABC2_membrane_7"/>
    <property type="match status" value="1"/>
</dbReference>
<feature type="domain" description="ABC transporter" evidence="12">
    <location>
        <begin position="144"/>
        <end position="406"/>
    </location>
</feature>
<proteinExistence type="inferred from homology"/>
<comment type="similarity">
    <text evidence="2">Belongs to the ABC transporter superfamily. ABCG family. PDR (TC 3.A.1.205) subfamily.</text>
</comment>
<feature type="transmembrane region" description="Helical" evidence="11">
    <location>
        <begin position="515"/>
        <end position="539"/>
    </location>
</feature>
<dbReference type="Pfam" id="PF01061">
    <property type="entry name" value="ABC2_membrane"/>
    <property type="match status" value="2"/>
</dbReference>
<accession>A0A1E4TEV9</accession>
<dbReference type="EMBL" id="KV453842">
    <property type="protein sequence ID" value="ODV90247.1"/>
    <property type="molecule type" value="Genomic_DNA"/>
</dbReference>
<dbReference type="CDD" id="cd03233">
    <property type="entry name" value="ABCG_PDR_domain1"/>
    <property type="match status" value="1"/>
</dbReference>
<keyword evidence="5" id="KW-0677">Repeat</keyword>
<dbReference type="NCBIfam" id="TIGR00956">
    <property type="entry name" value="3a01205"/>
    <property type="match status" value="1"/>
</dbReference>
<dbReference type="Pfam" id="PF00005">
    <property type="entry name" value="ABC_tran"/>
    <property type="match status" value="2"/>
</dbReference>
<dbReference type="InterPro" id="IPR029481">
    <property type="entry name" value="ABC_trans_N"/>
</dbReference>
<gene>
    <name evidence="13" type="ORF">CANCADRAFT_103973</name>
</gene>
<feature type="transmembrane region" description="Helical" evidence="11">
    <location>
        <begin position="1191"/>
        <end position="1212"/>
    </location>
</feature>
<protein>
    <recommendedName>
        <fullName evidence="12">ABC transporter domain-containing protein</fullName>
    </recommendedName>
</protein>
<keyword evidence="3" id="KW-0813">Transport</keyword>
<evidence type="ECO:0000256" key="8">
    <source>
        <dbReference type="ARBA" id="ARBA00022989"/>
    </source>
</evidence>
<dbReference type="Pfam" id="PF06422">
    <property type="entry name" value="PDR_CDR"/>
    <property type="match status" value="1"/>
</dbReference>
<dbReference type="GO" id="GO:0140359">
    <property type="term" value="F:ABC-type transporter activity"/>
    <property type="evidence" value="ECO:0007669"/>
    <property type="project" value="InterPro"/>
</dbReference>
<keyword evidence="6" id="KW-0547">Nucleotide-binding</keyword>
<dbReference type="InterPro" id="IPR017871">
    <property type="entry name" value="ABC_transporter-like_CS"/>
</dbReference>
<evidence type="ECO:0000256" key="4">
    <source>
        <dbReference type="ARBA" id="ARBA00022692"/>
    </source>
</evidence>
<feature type="domain" description="ABC transporter" evidence="12">
    <location>
        <begin position="856"/>
        <end position="1099"/>
    </location>
</feature>
<dbReference type="Proteomes" id="UP000095023">
    <property type="component" value="Unassembled WGS sequence"/>
</dbReference>
<dbReference type="PROSITE" id="PS00211">
    <property type="entry name" value="ABC_TRANSPORTER_1"/>
    <property type="match status" value="1"/>
</dbReference>
<keyword evidence="7" id="KW-0067">ATP-binding</keyword>
<dbReference type="InterPro" id="IPR010929">
    <property type="entry name" value="PDR_CDR_ABC"/>
</dbReference>
<dbReference type="Gene3D" id="3.40.50.300">
    <property type="entry name" value="P-loop containing nucleotide triphosphate hydrolases"/>
    <property type="match status" value="2"/>
</dbReference>
<feature type="transmembrane region" description="Helical" evidence="11">
    <location>
        <begin position="605"/>
        <end position="622"/>
    </location>
</feature>
<feature type="transmembrane region" description="Helical" evidence="11">
    <location>
        <begin position="628"/>
        <end position="649"/>
    </location>
</feature>
<evidence type="ECO:0000256" key="3">
    <source>
        <dbReference type="ARBA" id="ARBA00022448"/>
    </source>
</evidence>
<evidence type="ECO:0000256" key="2">
    <source>
        <dbReference type="ARBA" id="ARBA00006012"/>
    </source>
</evidence>
<dbReference type="Pfam" id="PF14510">
    <property type="entry name" value="ABC_trans_N"/>
    <property type="match status" value="1"/>
</dbReference>
<dbReference type="GO" id="GO:1990961">
    <property type="term" value="P:xenobiotic detoxification by transmembrane export across the plasma membrane"/>
    <property type="evidence" value="ECO:0007669"/>
    <property type="project" value="InterPro"/>
</dbReference>
<dbReference type="CDD" id="cd03232">
    <property type="entry name" value="ABCG_PDR_domain2"/>
    <property type="match status" value="1"/>
</dbReference>
<feature type="transmembrane region" description="Helical" evidence="11">
    <location>
        <begin position="1268"/>
        <end position="1294"/>
    </location>
</feature>
<dbReference type="InterPro" id="IPR013525">
    <property type="entry name" value="ABC2_TM"/>
</dbReference>
<dbReference type="GO" id="GO:0016020">
    <property type="term" value="C:membrane"/>
    <property type="evidence" value="ECO:0007669"/>
    <property type="project" value="UniProtKB-SubCell"/>
</dbReference>
<evidence type="ECO:0000259" key="12">
    <source>
        <dbReference type="PROSITE" id="PS50893"/>
    </source>
</evidence>
<feature type="transmembrane region" description="Helical" evidence="11">
    <location>
        <begin position="1463"/>
        <end position="1484"/>
    </location>
</feature>
<evidence type="ECO:0000313" key="13">
    <source>
        <dbReference type="EMBL" id="ODV90247.1"/>
    </source>
</evidence>
<dbReference type="InterPro" id="IPR003439">
    <property type="entry name" value="ABC_transporter-like_ATP-bd"/>
</dbReference>
<dbReference type="InterPro" id="IPR027417">
    <property type="entry name" value="P-loop_NTPase"/>
</dbReference>
<organism evidence="13 14">
    <name type="scientific">Tortispora caseinolytica NRRL Y-17796</name>
    <dbReference type="NCBI Taxonomy" id="767744"/>
    <lineage>
        <taxon>Eukaryota</taxon>
        <taxon>Fungi</taxon>
        <taxon>Dikarya</taxon>
        <taxon>Ascomycota</taxon>
        <taxon>Saccharomycotina</taxon>
        <taxon>Trigonopsidomycetes</taxon>
        <taxon>Trigonopsidales</taxon>
        <taxon>Trigonopsidaceae</taxon>
        <taxon>Tortispora</taxon>
    </lineage>
</organism>
<feature type="transmembrane region" description="Helical" evidence="11">
    <location>
        <begin position="1348"/>
        <end position="1372"/>
    </location>
</feature>
<dbReference type="GO" id="GO:0005524">
    <property type="term" value="F:ATP binding"/>
    <property type="evidence" value="ECO:0007669"/>
    <property type="project" value="UniProtKB-KW"/>
</dbReference>